<comment type="catalytic activity">
    <reaction evidence="1 11">
        <text>an S-substituted glutathione + H2O = an S-substituted L-cysteinylglycine + L-glutamate</text>
        <dbReference type="Rhea" id="RHEA:59468"/>
        <dbReference type="ChEBI" id="CHEBI:15377"/>
        <dbReference type="ChEBI" id="CHEBI:29985"/>
        <dbReference type="ChEBI" id="CHEBI:90779"/>
        <dbReference type="ChEBI" id="CHEBI:143103"/>
        <dbReference type="EC" id="3.4.19.13"/>
    </reaction>
</comment>
<evidence type="ECO:0000256" key="9">
    <source>
        <dbReference type="PIRSR" id="PIRSR600101-1"/>
    </source>
</evidence>
<reference evidence="13 14" key="1">
    <citation type="submission" date="2017-10" db="EMBL/GenBank/DDBJ databases">
        <title>Massilia psychrophilum sp. nov., a novel purple-pigmented bacterium isolated from Tianshan glacier, Xinjiang Municipality, China.</title>
        <authorList>
            <person name="Wang H."/>
        </authorList>
    </citation>
    <scope>NUCLEOTIDE SEQUENCE [LARGE SCALE GENOMIC DNA]</scope>
    <source>
        <strain evidence="13 14">JCM 30813</strain>
    </source>
</reference>
<dbReference type="Pfam" id="PF01019">
    <property type="entry name" value="G_glu_transpept"/>
    <property type="match status" value="1"/>
</dbReference>
<dbReference type="InterPro" id="IPR043138">
    <property type="entry name" value="GGT_lsub"/>
</dbReference>
<dbReference type="Gene3D" id="1.10.246.130">
    <property type="match status" value="1"/>
</dbReference>
<comment type="similarity">
    <text evidence="3 11">Belongs to the gamma-glutamyltransferase family.</text>
</comment>
<keyword evidence="4 11" id="KW-0808">Transferase</keyword>
<dbReference type="Proteomes" id="UP000228593">
    <property type="component" value="Unassembled WGS sequence"/>
</dbReference>
<feature type="signal peptide" evidence="12">
    <location>
        <begin position="1"/>
        <end position="24"/>
    </location>
</feature>
<keyword evidence="6 11" id="KW-0865">Zymogen</keyword>
<comment type="catalytic activity">
    <reaction evidence="2 11">
        <text>glutathione + H2O = L-cysteinylglycine + L-glutamate</text>
        <dbReference type="Rhea" id="RHEA:28807"/>
        <dbReference type="ChEBI" id="CHEBI:15377"/>
        <dbReference type="ChEBI" id="CHEBI:29985"/>
        <dbReference type="ChEBI" id="CHEBI:57925"/>
        <dbReference type="ChEBI" id="CHEBI:61694"/>
        <dbReference type="EC" id="3.4.19.13"/>
    </reaction>
</comment>
<dbReference type="PANTHER" id="PTHR43199">
    <property type="entry name" value="GLUTATHIONE HYDROLASE"/>
    <property type="match status" value="1"/>
</dbReference>
<dbReference type="UniPathway" id="UPA00204"/>
<comment type="pathway">
    <text evidence="11">Sulfur metabolism; glutathione metabolism.</text>
</comment>
<evidence type="ECO:0000256" key="4">
    <source>
        <dbReference type="ARBA" id="ARBA00022679"/>
    </source>
</evidence>
<dbReference type="AlphaFoldDB" id="A0A2G8T547"/>
<keyword evidence="5 11" id="KW-0378">Hydrolase</keyword>
<keyword evidence="7 11" id="KW-0012">Acyltransferase</keyword>
<evidence type="ECO:0000256" key="2">
    <source>
        <dbReference type="ARBA" id="ARBA00001089"/>
    </source>
</evidence>
<evidence type="ECO:0000256" key="11">
    <source>
        <dbReference type="RuleBase" id="RU368036"/>
    </source>
</evidence>
<evidence type="ECO:0000256" key="6">
    <source>
        <dbReference type="ARBA" id="ARBA00023145"/>
    </source>
</evidence>
<dbReference type="EC" id="3.4.19.13" evidence="11"/>
<keyword evidence="12" id="KW-0732">Signal</keyword>
<dbReference type="SUPFAM" id="SSF56235">
    <property type="entry name" value="N-terminal nucleophile aminohydrolases (Ntn hydrolases)"/>
    <property type="match status" value="1"/>
</dbReference>
<proteinExistence type="inferred from homology"/>
<evidence type="ECO:0000313" key="14">
    <source>
        <dbReference type="Proteomes" id="UP000228593"/>
    </source>
</evidence>
<accession>A0A2G8T547</accession>
<feature type="binding site" evidence="10">
    <location>
        <position position="116"/>
    </location>
    <ligand>
        <name>L-glutamate</name>
        <dbReference type="ChEBI" id="CHEBI:29985"/>
    </ligand>
</feature>
<dbReference type="GO" id="GO:0103068">
    <property type="term" value="F:leukotriene C4 gamma-glutamyl transferase activity"/>
    <property type="evidence" value="ECO:0007669"/>
    <property type="project" value="UniProtKB-EC"/>
</dbReference>
<dbReference type="InterPro" id="IPR000101">
    <property type="entry name" value="GGT_peptidase"/>
</dbReference>
<comment type="caution">
    <text evidence="13">The sequence shown here is derived from an EMBL/GenBank/DDBJ whole genome shotgun (WGS) entry which is preliminary data.</text>
</comment>
<dbReference type="NCBIfam" id="TIGR00066">
    <property type="entry name" value="g_glut_trans"/>
    <property type="match status" value="1"/>
</dbReference>
<evidence type="ECO:0000313" key="13">
    <source>
        <dbReference type="EMBL" id="PIL41180.1"/>
    </source>
</evidence>
<dbReference type="OrthoDB" id="5297205at2"/>
<evidence type="ECO:0000256" key="8">
    <source>
        <dbReference type="ARBA" id="ARBA00047417"/>
    </source>
</evidence>
<keyword evidence="14" id="KW-1185">Reference proteome</keyword>
<dbReference type="EMBL" id="PDOB01000003">
    <property type="protein sequence ID" value="PIL41180.1"/>
    <property type="molecule type" value="Genomic_DNA"/>
</dbReference>
<comment type="subunit">
    <text evidence="11">This enzyme consists of two polypeptide chains, which are synthesized in precursor form from a single polypeptide.</text>
</comment>
<feature type="binding site" evidence="10">
    <location>
        <position position="498"/>
    </location>
    <ligand>
        <name>L-glutamate</name>
        <dbReference type="ChEBI" id="CHEBI:29985"/>
    </ligand>
</feature>
<dbReference type="Gene3D" id="3.60.20.40">
    <property type="match status" value="1"/>
</dbReference>
<dbReference type="GO" id="GO:0036374">
    <property type="term" value="F:glutathione hydrolase activity"/>
    <property type="evidence" value="ECO:0007669"/>
    <property type="project" value="UniProtKB-UniRule"/>
</dbReference>
<evidence type="ECO:0000256" key="5">
    <source>
        <dbReference type="ARBA" id="ARBA00022801"/>
    </source>
</evidence>
<feature type="chain" id="PRO_5013836190" description="Glutathione hydrolase proenzyme" evidence="12">
    <location>
        <begin position="25"/>
        <end position="595"/>
    </location>
</feature>
<gene>
    <name evidence="13" type="primary">ggt</name>
    <name evidence="13" type="ORF">CR103_03535</name>
</gene>
<dbReference type="PRINTS" id="PR01210">
    <property type="entry name" value="GGTRANSPTASE"/>
</dbReference>
<name>A0A2G8T547_9BURK</name>
<dbReference type="InterPro" id="IPR029055">
    <property type="entry name" value="Ntn_hydrolases_N"/>
</dbReference>
<comment type="PTM">
    <text evidence="11">Cleaved by autocatalysis into a large and a small subunit.</text>
</comment>
<dbReference type="EC" id="2.3.2.2" evidence="11"/>
<evidence type="ECO:0000256" key="3">
    <source>
        <dbReference type="ARBA" id="ARBA00009381"/>
    </source>
</evidence>
<evidence type="ECO:0000256" key="12">
    <source>
        <dbReference type="SAM" id="SignalP"/>
    </source>
</evidence>
<dbReference type="PANTHER" id="PTHR43199:SF1">
    <property type="entry name" value="GLUTATHIONE HYDROLASE PROENZYME"/>
    <property type="match status" value="1"/>
</dbReference>
<evidence type="ECO:0000256" key="7">
    <source>
        <dbReference type="ARBA" id="ARBA00023315"/>
    </source>
</evidence>
<evidence type="ECO:0000256" key="1">
    <source>
        <dbReference type="ARBA" id="ARBA00001049"/>
    </source>
</evidence>
<keyword evidence="11" id="KW-0317">Glutathione biosynthesis</keyword>
<feature type="active site" description="Nucleophile" evidence="9">
    <location>
        <position position="410"/>
    </location>
</feature>
<dbReference type="RefSeq" id="WP_099914626.1">
    <property type="nucleotide sequence ID" value="NZ_BMHS01000004.1"/>
</dbReference>
<dbReference type="GO" id="GO:0006750">
    <property type="term" value="P:glutathione biosynthetic process"/>
    <property type="evidence" value="ECO:0007669"/>
    <property type="project" value="UniProtKB-KW"/>
</dbReference>
<protein>
    <recommendedName>
        <fullName evidence="11">Glutathione hydrolase proenzyme</fullName>
        <ecNumber evidence="11">2.3.2.2</ecNumber>
        <ecNumber evidence="11">3.4.19.13</ecNumber>
    </recommendedName>
    <component>
        <recommendedName>
            <fullName evidence="11">Glutathione hydrolase large chain</fullName>
        </recommendedName>
    </component>
    <component>
        <recommendedName>
            <fullName evidence="11">Glutathione hydrolase small chain</fullName>
        </recommendedName>
    </component>
</protein>
<organism evidence="13 14">
    <name type="scientific">Massilia psychrophila</name>
    <dbReference type="NCBI Taxonomy" id="1603353"/>
    <lineage>
        <taxon>Bacteria</taxon>
        <taxon>Pseudomonadati</taxon>
        <taxon>Pseudomonadota</taxon>
        <taxon>Betaproteobacteria</taxon>
        <taxon>Burkholderiales</taxon>
        <taxon>Oxalobacteraceae</taxon>
        <taxon>Telluria group</taxon>
        <taxon>Massilia</taxon>
    </lineage>
</organism>
<dbReference type="InterPro" id="IPR043137">
    <property type="entry name" value="GGT_ssub_C"/>
</dbReference>
<sequence length="595" mass="63179">MIKLRMLAFAAALTGAFTAVPALSQEVQAQAQQAPEVATGYNDKPGWAAKKYMVAAANPLAVDAGYQMLKRGGSAIDAAIATQLVLCLVEPQSSGIGGGAFLMYYDGKRVQAFDGRETAPMAADEHLFKNPDGTPLARAAGVVGGRSVGAPGVLRMLEMAHRQHGKLAWKTLFEPAIRLAKQGFAVSPRLNGLLTWDQHIRKDPVAAKYFYDAGMKPWPVGHILKNPALASTLREIARGGADAFYTGHIARDIAAKVANHPTNPGKLTALDIAGYRPKLRVPVCSDYRAWTVCGMPPPSSGGIAVAQMLGILETHDMRQYAPGNGVPGADAVHLFAEAGRLAYADRNRYAADTDFVPLPGRGVPGLIDKNYLARRAALIGEKSIGVAEPGHPFGIEVAWGRDTAIDNPSTSHLAVVDRHGAGLSMTTTVEDAFGSRQMVGGFILNNQLTDFSFDSSDKDGPIANRVQAGKRPRSAMSPTIVFDKATGKLVLALGSPGGPAIINYVAKVLVGTLDWGLNVQQAIALPNFGSRNGPTELEERRFPPATVDALKARGHTVRLTEQNSGLHGIQRLSIHGADFWFGGADPRREGVAKGD</sequence>
<dbReference type="InterPro" id="IPR051792">
    <property type="entry name" value="GGT_bact"/>
</dbReference>
<comment type="catalytic activity">
    <reaction evidence="8 11">
        <text>an N-terminal (5-L-glutamyl)-[peptide] + an alpha-amino acid = 5-L-glutamyl amino acid + an N-terminal L-alpha-aminoacyl-[peptide]</text>
        <dbReference type="Rhea" id="RHEA:23904"/>
        <dbReference type="Rhea" id="RHEA-COMP:9780"/>
        <dbReference type="Rhea" id="RHEA-COMP:9795"/>
        <dbReference type="ChEBI" id="CHEBI:77644"/>
        <dbReference type="ChEBI" id="CHEBI:78597"/>
        <dbReference type="ChEBI" id="CHEBI:78599"/>
        <dbReference type="ChEBI" id="CHEBI:78608"/>
        <dbReference type="EC" id="2.3.2.2"/>
    </reaction>
</comment>
<dbReference type="GO" id="GO:0006751">
    <property type="term" value="P:glutathione catabolic process"/>
    <property type="evidence" value="ECO:0007669"/>
    <property type="project" value="UniProtKB-UniRule"/>
</dbReference>
<feature type="binding site" evidence="10">
    <location>
        <position position="450"/>
    </location>
    <ligand>
        <name>L-glutamate</name>
        <dbReference type="ChEBI" id="CHEBI:29985"/>
    </ligand>
</feature>
<evidence type="ECO:0000256" key="10">
    <source>
        <dbReference type="PIRSR" id="PIRSR600101-2"/>
    </source>
</evidence>